<evidence type="ECO:0000259" key="6">
    <source>
        <dbReference type="Pfam" id="PF25526"/>
    </source>
</evidence>
<keyword evidence="8" id="KW-1185">Reference proteome</keyword>
<feature type="domain" description="SAM" evidence="5">
    <location>
        <begin position="210"/>
        <end position="252"/>
    </location>
</feature>
<organism evidence="7 8">
    <name type="scientific">Molorchus minor</name>
    <dbReference type="NCBI Taxonomy" id="1323400"/>
    <lineage>
        <taxon>Eukaryota</taxon>
        <taxon>Metazoa</taxon>
        <taxon>Ecdysozoa</taxon>
        <taxon>Arthropoda</taxon>
        <taxon>Hexapoda</taxon>
        <taxon>Insecta</taxon>
        <taxon>Pterygota</taxon>
        <taxon>Neoptera</taxon>
        <taxon>Endopterygota</taxon>
        <taxon>Coleoptera</taxon>
        <taxon>Polyphaga</taxon>
        <taxon>Cucujiformia</taxon>
        <taxon>Chrysomeloidea</taxon>
        <taxon>Cerambycidae</taxon>
        <taxon>Lamiinae</taxon>
        <taxon>Monochamini</taxon>
        <taxon>Molorchus</taxon>
    </lineage>
</organism>
<dbReference type="InterPro" id="IPR029515">
    <property type="entry name" value="Liprin"/>
</dbReference>
<evidence type="ECO:0000256" key="2">
    <source>
        <dbReference type="ARBA" id="ARBA00023054"/>
    </source>
</evidence>
<dbReference type="InterPro" id="IPR001660">
    <property type="entry name" value="SAM"/>
</dbReference>
<reference evidence="7" key="1">
    <citation type="journal article" date="2023" name="Insect Mol. Biol.">
        <title>Genome sequencing provides insights into the evolution of gene families encoding plant cell wall-degrading enzymes in longhorned beetles.</title>
        <authorList>
            <person name="Shin N.R."/>
            <person name="Okamura Y."/>
            <person name="Kirsch R."/>
            <person name="Pauchet Y."/>
        </authorList>
    </citation>
    <scope>NUCLEOTIDE SEQUENCE</scope>
    <source>
        <strain evidence="7">MMC_N1</strain>
    </source>
</reference>
<gene>
    <name evidence="7" type="ORF">NQ317_018747</name>
</gene>
<evidence type="ECO:0000313" key="8">
    <source>
        <dbReference type="Proteomes" id="UP001162164"/>
    </source>
</evidence>
<dbReference type="Pfam" id="PF25526">
    <property type="entry name" value="LIP-1"/>
    <property type="match status" value="1"/>
</dbReference>
<evidence type="ECO:0000259" key="5">
    <source>
        <dbReference type="Pfam" id="PF07647"/>
    </source>
</evidence>
<dbReference type="Pfam" id="PF07647">
    <property type="entry name" value="SAM_2"/>
    <property type="match status" value="1"/>
</dbReference>
<dbReference type="PANTHER" id="PTHR12587">
    <property type="entry name" value="LAR INTERACTING PROTEIN LIP -RELATED PROTEIN"/>
    <property type="match status" value="1"/>
</dbReference>
<proteinExistence type="predicted"/>
<dbReference type="InterPro" id="IPR013761">
    <property type="entry name" value="SAM/pointed_sf"/>
</dbReference>
<comment type="caution">
    <text evidence="7">The sequence shown here is derived from an EMBL/GenBank/DDBJ whole genome shotgun (WGS) entry which is preliminary data.</text>
</comment>
<dbReference type="Gene3D" id="1.10.150.50">
    <property type="entry name" value="Transcription Factor, Ets-1"/>
    <property type="match status" value="1"/>
</dbReference>
<dbReference type="EMBL" id="JAPWTJ010000722">
    <property type="protein sequence ID" value="KAJ8976132.1"/>
    <property type="molecule type" value="Genomic_DNA"/>
</dbReference>
<feature type="coiled-coil region" evidence="3">
    <location>
        <begin position="48"/>
        <end position="206"/>
    </location>
</feature>
<evidence type="ECO:0000313" key="7">
    <source>
        <dbReference type="EMBL" id="KAJ8976132.1"/>
    </source>
</evidence>
<dbReference type="InterPro" id="IPR057892">
    <property type="entry name" value="LIP-1_CC2"/>
</dbReference>
<feature type="domain" description="Liprin-alpha CC2" evidence="6">
    <location>
        <begin position="33"/>
        <end position="179"/>
    </location>
</feature>
<dbReference type="Proteomes" id="UP001162164">
    <property type="component" value="Unassembled WGS sequence"/>
</dbReference>
<keyword evidence="2 3" id="KW-0175">Coiled coil</keyword>
<evidence type="ECO:0000256" key="1">
    <source>
        <dbReference type="ARBA" id="ARBA00022737"/>
    </source>
</evidence>
<keyword evidence="1" id="KW-0677">Repeat</keyword>
<evidence type="ECO:0000256" key="4">
    <source>
        <dbReference type="SAM" id="MobiDB-lite"/>
    </source>
</evidence>
<protein>
    <submittedName>
        <fullName evidence="7">Uncharacterized protein</fullName>
    </submittedName>
</protein>
<dbReference type="PANTHER" id="PTHR12587:SF20">
    <property type="entry name" value="LIPRIN-ALPHA, ISOFORM E"/>
    <property type="match status" value="1"/>
</dbReference>
<accession>A0ABQ9JFF4</accession>
<feature type="region of interest" description="Disordered" evidence="4">
    <location>
        <begin position="1"/>
        <end position="20"/>
    </location>
</feature>
<name>A0ABQ9JFF4_9CUCU</name>
<evidence type="ECO:0000256" key="3">
    <source>
        <dbReference type="SAM" id="Coils"/>
    </source>
</evidence>
<sequence length="256" mass="29273">MDHALWAAASKPRLTNGGVESDTDAAARIADLQAALEQQDDATARGKISAIQEKLELAEQKLAQYSKLPEIEEQLKQRMEALTQVRPQAQERHGSAEDRIQRLEANLDEKNAELIRLNQRLKMNEDHNSRLSATVDKLLSESNDRLQDHLKERMHALQEKNSLTQELEKTRKMMEETSLQYGISCLKRLNYDRNLLEERRKNCENTNTDVPVWSNDRLIRWVANIGLKEYGNNLLESGVHGYRGADAYISPDELGL</sequence>